<dbReference type="KEGG" id="egt:105956562"/>
<dbReference type="Proteomes" id="UP000030748">
    <property type="component" value="Unassembled WGS sequence"/>
</dbReference>
<dbReference type="OMA" id="MALENEW"/>
<protein>
    <recommendedName>
        <fullName evidence="6">Pre-rRNA-processing protein TSR2 homolog</fullName>
    </recommendedName>
</protein>
<gene>
    <name evidence="4" type="ORF">MIMGU_mgv1a014207mg</name>
</gene>
<keyword evidence="2" id="KW-0698">rRNA processing</keyword>
<organism evidence="4 5">
    <name type="scientific">Erythranthe guttata</name>
    <name type="common">Yellow monkey flower</name>
    <name type="synonym">Mimulus guttatus</name>
    <dbReference type="NCBI Taxonomy" id="4155"/>
    <lineage>
        <taxon>Eukaryota</taxon>
        <taxon>Viridiplantae</taxon>
        <taxon>Streptophyta</taxon>
        <taxon>Embryophyta</taxon>
        <taxon>Tracheophyta</taxon>
        <taxon>Spermatophyta</taxon>
        <taxon>Magnoliopsida</taxon>
        <taxon>eudicotyledons</taxon>
        <taxon>Gunneridae</taxon>
        <taxon>Pentapetalae</taxon>
        <taxon>asterids</taxon>
        <taxon>lamiids</taxon>
        <taxon>Lamiales</taxon>
        <taxon>Phrymaceae</taxon>
        <taxon>Erythranthe</taxon>
    </lineage>
</organism>
<dbReference type="EMBL" id="KI630480">
    <property type="protein sequence ID" value="EYU38641.1"/>
    <property type="molecule type" value="Genomic_DNA"/>
</dbReference>
<dbReference type="GO" id="GO:0000462">
    <property type="term" value="P:maturation of SSU-rRNA from tricistronic rRNA transcript (SSU-rRNA, 5.8S rRNA, LSU-rRNA)"/>
    <property type="evidence" value="ECO:0000318"/>
    <property type="project" value="GO_Central"/>
</dbReference>
<name>A0A022REK3_ERYGU</name>
<dbReference type="eggNOG" id="KOG4032">
    <property type="taxonomic scope" value="Eukaryota"/>
</dbReference>
<dbReference type="Pfam" id="PF10273">
    <property type="entry name" value="WGG"/>
    <property type="match status" value="1"/>
</dbReference>
<dbReference type="PANTHER" id="PTHR21250">
    <property type="entry name" value="PRE-RRNA-PROCESSING PROTEIN TSR2 HOMOLOG"/>
    <property type="match status" value="1"/>
</dbReference>
<evidence type="ECO:0000256" key="2">
    <source>
        <dbReference type="ARBA" id="ARBA00022552"/>
    </source>
</evidence>
<dbReference type="STRING" id="4155.A0A022REK3"/>
<evidence type="ECO:0008006" key="6">
    <source>
        <dbReference type="Google" id="ProtNLM"/>
    </source>
</evidence>
<dbReference type="OrthoDB" id="263560at2759"/>
<evidence type="ECO:0000313" key="4">
    <source>
        <dbReference type="EMBL" id="EYU38641.1"/>
    </source>
</evidence>
<evidence type="ECO:0000256" key="1">
    <source>
        <dbReference type="ARBA" id="ARBA00006524"/>
    </source>
</evidence>
<feature type="region of interest" description="Disordered" evidence="3">
    <location>
        <begin position="120"/>
        <end position="197"/>
    </location>
</feature>
<reference evidence="4 5" key="1">
    <citation type="journal article" date="2013" name="Proc. Natl. Acad. Sci. U.S.A.">
        <title>Fine-scale variation in meiotic recombination in Mimulus inferred from population shotgun sequencing.</title>
        <authorList>
            <person name="Hellsten U."/>
            <person name="Wright K.M."/>
            <person name="Jenkins J."/>
            <person name="Shu S."/>
            <person name="Yuan Y."/>
            <person name="Wessler S.R."/>
            <person name="Schmutz J."/>
            <person name="Willis J.H."/>
            <person name="Rokhsar D.S."/>
        </authorList>
    </citation>
    <scope>NUCLEOTIDE SEQUENCE [LARGE SCALE GENOMIC DNA]</scope>
    <source>
        <strain evidence="5">cv. DUN x IM62</strain>
    </source>
</reference>
<sequence length="197" mass="22110">MNNNLTPEAAAQLQEGISLLLSRWAAFQMAVQNEWGGRDSGQKPQQLADNIFHLLTQSKDRVYIDDVELMLDEFMDTLNTVIEDGSIEEVAEKLMVMHEECSEGNFDSIKKLRETSIPNVSYVRQGSNDSEDSEDNNEDDTLSKDNSSEMEIDAPKSQSSPSQKDSLPDQTSQRETPPQVVDGWTVVPSRRSKGKKK</sequence>
<dbReference type="GO" id="GO:0005634">
    <property type="term" value="C:nucleus"/>
    <property type="evidence" value="ECO:0000318"/>
    <property type="project" value="GO_Central"/>
</dbReference>
<dbReference type="AlphaFoldDB" id="A0A022REK3"/>
<proteinExistence type="inferred from homology"/>
<accession>A0A022REK3</accession>
<dbReference type="PhylomeDB" id="A0A022REK3"/>
<comment type="similarity">
    <text evidence="1">Belongs to the TSR2 family.</text>
</comment>
<feature type="compositionally biased region" description="Acidic residues" evidence="3">
    <location>
        <begin position="129"/>
        <end position="140"/>
    </location>
</feature>
<evidence type="ECO:0000313" key="5">
    <source>
        <dbReference type="Proteomes" id="UP000030748"/>
    </source>
</evidence>
<dbReference type="InterPro" id="IPR019398">
    <property type="entry name" value="Pre-rRNA_process_TSR2"/>
</dbReference>
<feature type="compositionally biased region" description="Low complexity" evidence="3">
    <location>
        <begin position="155"/>
        <end position="170"/>
    </location>
</feature>
<keyword evidence="5" id="KW-1185">Reference proteome</keyword>
<evidence type="ECO:0000256" key="3">
    <source>
        <dbReference type="SAM" id="MobiDB-lite"/>
    </source>
</evidence>